<keyword evidence="4" id="KW-0805">Transcription regulation</keyword>
<name>A0ABR4CXK2_9HELO</name>
<dbReference type="EMBL" id="JAZHXI010000002">
    <property type="protein sequence ID" value="KAL2074600.1"/>
    <property type="molecule type" value="Genomic_DNA"/>
</dbReference>
<feature type="compositionally biased region" description="Basic and acidic residues" evidence="9">
    <location>
        <begin position="439"/>
        <end position="462"/>
    </location>
</feature>
<feature type="region of interest" description="Disordered" evidence="9">
    <location>
        <begin position="303"/>
        <end position="331"/>
    </location>
</feature>
<keyword evidence="11" id="KW-1185">Reference proteome</keyword>
<feature type="compositionally biased region" description="Basic and acidic residues" evidence="9">
    <location>
        <begin position="303"/>
        <end position="314"/>
    </location>
</feature>
<evidence type="ECO:0000256" key="4">
    <source>
        <dbReference type="ARBA" id="ARBA00023015"/>
    </source>
</evidence>
<organism evidence="10 11">
    <name type="scientific">Oculimacula yallundae</name>
    <dbReference type="NCBI Taxonomy" id="86028"/>
    <lineage>
        <taxon>Eukaryota</taxon>
        <taxon>Fungi</taxon>
        <taxon>Dikarya</taxon>
        <taxon>Ascomycota</taxon>
        <taxon>Pezizomycotina</taxon>
        <taxon>Leotiomycetes</taxon>
        <taxon>Helotiales</taxon>
        <taxon>Ploettnerulaceae</taxon>
        <taxon>Oculimacula</taxon>
    </lineage>
</organism>
<protein>
    <recommendedName>
        <fullName evidence="8">Large ribosomal subunit protein mL67</fullName>
    </recommendedName>
</protein>
<evidence type="ECO:0000256" key="3">
    <source>
        <dbReference type="ARBA" id="ARBA00022980"/>
    </source>
</evidence>
<proteinExistence type="inferred from homology"/>
<feature type="compositionally biased region" description="Polar residues" evidence="9">
    <location>
        <begin position="413"/>
        <end position="428"/>
    </location>
</feature>
<keyword evidence="5" id="KW-0496">Mitochondrion</keyword>
<keyword evidence="7" id="KW-0687">Ribonucleoprotein</keyword>
<evidence type="ECO:0000256" key="1">
    <source>
        <dbReference type="ARBA" id="ARBA00004173"/>
    </source>
</evidence>
<keyword evidence="3" id="KW-0689">Ribosomal protein</keyword>
<reference evidence="10 11" key="1">
    <citation type="journal article" date="2024" name="Commun. Biol.">
        <title>Comparative genomic analysis of thermophilic fungi reveals convergent evolutionary adaptations and gene losses.</title>
        <authorList>
            <person name="Steindorff A.S."/>
            <person name="Aguilar-Pontes M.V."/>
            <person name="Robinson A.J."/>
            <person name="Andreopoulos B."/>
            <person name="LaButti K."/>
            <person name="Kuo A."/>
            <person name="Mondo S."/>
            <person name="Riley R."/>
            <person name="Otillar R."/>
            <person name="Haridas S."/>
            <person name="Lipzen A."/>
            <person name="Grimwood J."/>
            <person name="Schmutz J."/>
            <person name="Clum A."/>
            <person name="Reid I.D."/>
            <person name="Moisan M.C."/>
            <person name="Butler G."/>
            <person name="Nguyen T.T.M."/>
            <person name="Dewar K."/>
            <person name="Conant G."/>
            <person name="Drula E."/>
            <person name="Henrissat B."/>
            <person name="Hansel C."/>
            <person name="Singer S."/>
            <person name="Hutchinson M.I."/>
            <person name="de Vries R.P."/>
            <person name="Natvig D.O."/>
            <person name="Powell A.J."/>
            <person name="Tsang A."/>
            <person name="Grigoriev I.V."/>
        </authorList>
    </citation>
    <scope>NUCLEOTIDE SEQUENCE [LARGE SCALE GENOMIC DNA]</scope>
    <source>
        <strain evidence="10 11">CBS 494.80</strain>
    </source>
</reference>
<dbReference type="Proteomes" id="UP001595075">
    <property type="component" value="Unassembled WGS sequence"/>
</dbReference>
<evidence type="ECO:0000256" key="8">
    <source>
        <dbReference type="ARBA" id="ARBA00035185"/>
    </source>
</evidence>
<evidence type="ECO:0000256" key="5">
    <source>
        <dbReference type="ARBA" id="ARBA00023128"/>
    </source>
</evidence>
<dbReference type="InterPro" id="IPR024629">
    <property type="entry name" value="Ribosomal_mL67"/>
</dbReference>
<dbReference type="PANTHER" id="PTHR28184">
    <property type="entry name" value="MITOCHONDRIAL HOMOLOGOUS RECOMBINATION PROTEIN 1"/>
    <property type="match status" value="1"/>
</dbReference>
<evidence type="ECO:0000256" key="9">
    <source>
        <dbReference type="SAM" id="MobiDB-lite"/>
    </source>
</evidence>
<comment type="caution">
    <text evidence="10">The sequence shown here is derived from an EMBL/GenBank/DDBJ whole genome shotgun (WGS) entry which is preliminary data.</text>
</comment>
<comment type="similarity">
    <text evidence="2">Belongs to the mitochondrion-specific ribosomal protein mL67 family.</text>
</comment>
<evidence type="ECO:0000313" key="11">
    <source>
        <dbReference type="Proteomes" id="UP001595075"/>
    </source>
</evidence>
<keyword evidence="6" id="KW-0804">Transcription</keyword>
<sequence length="481" mass="54018">MKIPILPPGEIARRAVQAKESIQVAKRTRSVAKATDRTIKEAFGIEEEKKRRPEHGQQIFVFNHLQKNHVVYSLTRSMNNNAALAQLPFNGKKSVPTALRKDLWHPFAQIRFPPGAGTIGLSAFQKLREYRKRHELEWGNEILLDKDNKVRSLKERGKALCDQKANSVADMAAVLGRLAELEPLPEAKPKKEVPRRGQPGYDAEVWAKEKEARRVAEEEKAKRRKRVNIGLIGDGSGTQVEILWGNMQDAEFAHEWGPNVQHAPMPTPGPSGGKRLLKKREIAELIRGEIAAKAEYFEAEGERRVDMDDQRSESGYKPTAEDLEQEREERRAEIEAKLEEIKEEFKADERNVFLEAERKAAAAAKYARQVALEQRRIGASTFQGTAEEAQAAAEAAAAAVGITKGPVEKATPPHSTSRTKSTPSQQVSDPAAKQAKKQAARELYMRRQAEQAERMANDPEWYERVKAEGLQRKAEKGLLVQ</sequence>
<dbReference type="Pfam" id="PF12829">
    <property type="entry name" value="Mhr1"/>
    <property type="match status" value="1"/>
</dbReference>
<feature type="region of interest" description="Disordered" evidence="9">
    <location>
        <begin position="403"/>
        <end position="462"/>
    </location>
</feature>
<evidence type="ECO:0000313" key="10">
    <source>
        <dbReference type="EMBL" id="KAL2074600.1"/>
    </source>
</evidence>
<dbReference type="PANTHER" id="PTHR28184:SF1">
    <property type="entry name" value="LARGE RIBOSOMAL SUBUNIT PROTEIN ML67"/>
    <property type="match status" value="1"/>
</dbReference>
<comment type="subcellular location">
    <subcellularLocation>
        <location evidence="1">Mitochondrion</location>
    </subcellularLocation>
</comment>
<evidence type="ECO:0000256" key="2">
    <source>
        <dbReference type="ARBA" id="ARBA00010741"/>
    </source>
</evidence>
<accession>A0ABR4CXK2</accession>
<evidence type="ECO:0000256" key="7">
    <source>
        <dbReference type="ARBA" id="ARBA00023274"/>
    </source>
</evidence>
<evidence type="ECO:0000256" key="6">
    <source>
        <dbReference type="ARBA" id="ARBA00023163"/>
    </source>
</evidence>
<gene>
    <name evidence="10" type="ORF">VTL71DRAFT_8378</name>
</gene>